<name>A0ABR1SPY5_9PEZI</name>
<dbReference type="Proteomes" id="UP001396898">
    <property type="component" value="Unassembled WGS sequence"/>
</dbReference>
<gene>
    <name evidence="1" type="ORF">PG991_001537</name>
</gene>
<proteinExistence type="predicted"/>
<comment type="caution">
    <text evidence="1">The sequence shown here is derived from an EMBL/GenBank/DDBJ whole genome shotgun (WGS) entry which is preliminary data.</text>
</comment>
<dbReference type="EMBL" id="JAQQWI010000004">
    <property type="protein sequence ID" value="KAK8036400.1"/>
    <property type="molecule type" value="Genomic_DNA"/>
</dbReference>
<evidence type="ECO:0000313" key="2">
    <source>
        <dbReference type="Proteomes" id="UP001396898"/>
    </source>
</evidence>
<keyword evidence="2" id="KW-1185">Reference proteome</keyword>
<accession>A0ABR1SPY5</accession>
<reference evidence="1 2" key="1">
    <citation type="submission" date="2023-01" db="EMBL/GenBank/DDBJ databases">
        <title>Analysis of 21 Apiospora genomes using comparative genomics revels a genus with tremendous synthesis potential of carbohydrate active enzymes and secondary metabolites.</title>
        <authorList>
            <person name="Sorensen T."/>
        </authorList>
    </citation>
    <scope>NUCLEOTIDE SEQUENCE [LARGE SCALE GENOMIC DNA]</scope>
    <source>
        <strain evidence="1 2">CBS 20057</strain>
    </source>
</reference>
<protein>
    <submittedName>
        <fullName evidence="1">Uncharacterized protein</fullName>
    </submittedName>
</protein>
<organism evidence="1 2">
    <name type="scientific">Apiospora marii</name>
    <dbReference type="NCBI Taxonomy" id="335849"/>
    <lineage>
        <taxon>Eukaryota</taxon>
        <taxon>Fungi</taxon>
        <taxon>Dikarya</taxon>
        <taxon>Ascomycota</taxon>
        <taxon>Pezizomycotina</taxon>
        <taxon>Sordariomycetes</taxon>
        <taxon>Xylariomycetidae</taxon>
        <taxon>Amphisphaeriales</taxon>
        <taxon>Apiosporaceae</taxon>
        <taxon>Apiospora</taxon>
    </lineage>
</organism>
<sequence length="226" mass="25279">MSARRIELDDLLKLSSTSPALIDVTAAFIAFIRTEREQNSYSNKYSHSLDSSPTLSLNPPLAQLINKHASLCCSILLRHLLLNLLTASLIHLLHINLNAFLVALPSPHLSIVAYERSKRIIANCEIIWGKDSVYDLGEEGNFGDDYFVFVREELGTEYGPLLMFAQETTSDEAWNRLDRILSLKAWKTQTERGPPMVVSPLSLAGPSSPFGQNQAHRFGELTQKLQ</sequence>
<evidence type="ECO:0000313" key="1">
    <source>
        <dbReference type="EMBL" id="KAK8036400.1"/>
    </source>
</evidence>